<dbReference type="CDD" id="cd02258">
    <property type="entry name" value="Peptidase_C25_N"/>
    <property type="match status" value="1"/>
</dbReference>
<evidence type="ECO:0008006" key="5">
    <source>
        <dbReference type="Google" id="ProtNLM"/>
    </source>
</evidence>
<dbReference type="Gene3D" id="3.40.50.1460">
    <property type="match status" value="1"/>
</dbReference>
<dbReference type="EMBL" id="UOGD01000079">
    <property type="protein sequence ID" value="VAX17488.1"/>
    <property type="molecule type" value="Genomic_DNA"/>
</dbReference>
<keyword evidence="1" id="KW-0732">Signal</keyword>
<dbReference type="InterPro" id="IPR029031">
    <property type="entry name" value="Gingipain_N_sf"/>
</dbReference>
<dbReference type="Gene3D" id="2.60.40.3800">
    <property type="match status" value="1"/>
</dbReference>
<evidence type="ECO:0000256" key="1">
    <source>
        <dbReference type="ARBA" id="ARBA00022729"/>
    </source>
</evidence>
<dbReference type="InterPro" id="IPR012600">
    <property type="entry name" value="Propeptide_C25"/>
</dbReference>
<reference evidence="4" key="1">
    <citation type="submission" date="2018-06" db="EMBL/GenBank/DDBJ databases">
        <authorList>
            <person name="Zhirakovskaya E."/>
        </authorList>
    </citation>
    <scope>NUCLEOTIDE SEQUENCE</scope>
</reference>
<dbReference type="GO" id="GO:0004197">
    <property type="term" value="F:cysteine-type endopeptidase activity"/>
    <property type="evidence" value="ECO:0007669"/>
    <property type="project" value="InterPro"/>
</dbReference>
<dbReference type="Pfam" id="PF08126">
    <property type="entry name" value="Propeptide_C25"/>
    <property type="match status" value="1"/>
</dbReference>
<dbReference type="SUPFAM" id="SSF52129">
    <property type="entry name" value="Caspase-like"/>
    <property type="match status" value="1"/>
</dbReference>
<dbReference type="NCBIfam" id="NF033707">
    <property type="entry name" value="T9SS_sortase"/>
    <property type="match status" value="1"/>
</dbReference>
<evidence type="ECO:0000259" key="3">
    <source>
        <dbReference type="Pfam" id="PF08126"/>
    </source>
</evidence>
<feature type="domain" description="Gingipain propeptide" evidence="3">
    <location>
        <begin position="22"/>
        <end position="202"/>
    </location>
</feature>
<feature type="domain" description="Gingipain" evidence="2">
    <location>
        <begin position="595"/>
        <end position="958"/>
    </location>
</feature>
<gene>
    <name evidence="4" type="ORF">MNBD_IGNAVI01-1304</name>
</gene>
<dbReference type="Gene3D" id="2.60.40.4070">
    <property type="match status" value="1"/>
</dbReference>
<organism evidence="4">
    <name type="scientific">hydrothermal vent metagenome</name>
    <dbReference type="NCBI Taxonomy" id="652676"/>
    <lineage>
        <taxon>unclassified sequences</taxon>
        <taxon>metagenomes</taxon>
        <taxon>ecological metagenomes</taxon>
    </lineage>
</organism>
<sequence length="1316" mass="148071">MKSKSSIIIFLLLYLNLFAREDVKIISSSAASVVFEFTPNYSPVTYSEIDGTKYTNIEFDRAVGISEELIGNIQLPYRLISVGVPSEFGNTLQVLTTQHSIIKGKIAPQSWDVKLTSDQISTAKRKFQNSELVRFGNFGYSRDLPMQAILISPIQYNPETDEITLYKKIMVRVNFGKPADRTVEITDKYVKDNVINFDAAQKWGKQSNKLNKVTNNSVLSEGTWYRFEAPEEGIYKITRKQLKELGIDAATVNPKTIKIYNNGGKALPERVTFPAATDLVENAIIVEGEDDGKFDANDIIIFYGRGTDFWEYDINKNQYVRYHHPYSKKNYFWITSGGSNGKRIEQKSSYTGDVSYIQTSTVAFKSLDDDKINVGKSGRDYWGDDFSLNTNSRTYINDLSERIESEPISYRMRFANVSTKSFPIRILENSKQIYSGVLGRVNANYYTWGTESIVKAQFTGALPDDRSVLKMSISASSPDSKAYIDYFEIEYKSNLITKNDEIIFFAGEKRTEIEYQLEFASTNDIKIFDVTNSNDVKQVPYSIDNSEGIIKFKDREYTDGYSKYLALAPSKYRAISKIEKVDNSNIHGFSSGAEYVIITDKHFEDEANRLADYRQNDSPHKLTAKVFFVDEILNEFSGGLLDPTAIRNFLKYAYENWQIKPFYVLLFGDGDYDYYNVEGYNQNFVPPYETVESLNELKSYPMDDYYGRIVGDDESADLAIGRITIQSTEHARISVDKIIKYESEENGLWKDLITLVADDGLTTDGDDGALHTRQSEKLDADRVPSFMNRKKIYLAAYPTIQTGFGRRKPEVNQAIITAINQGTLILNYIGHGNPEVWAHEFVFVQTSTIPSLKNNKYFFLTAATCDFGLYDDPSSESSVEDMLLLEDRGLIGAFSATRVVYAGQNEQINLEFYSHLLGGSLEDKVNKSIGQAFYETKENRIQTNDEKFHLFGDPAIRLNLPKIPASIEHVNDSDLSADVQLSALSKVSLDGLVRNYDGSVNTSYNGEAIVTVFDSERKKPLPELSRNFYMIEPGGVIFRGRASITNGKFAANFTVPKDISYENSTGKIVVYLDDDESDGIGYTKKITIGGTDSTTVNDGNGPEIEIFYDESESSNAYLVNEDFTLVINLSDETGLNTTGSGIGHKLEGVIDDDESKAVDFTNYFIGDLDAAGRSGQVNYKVSDAALGDHKIAVKAWDVFNNPSLEVSYFTVVNSGEVVLKDVVNYPNPFSSNTTFIFQHNITEPIDIKIKIYTVAGRLIKVIEDYSVIDKYVKIDWDGRDQDGSRIANGTYLYKLIIKSVDGKSSQSVLGKLAVYR</sequence>
<dbReference type="Pfam" id="PF01364">
    <property type="entry name" value="Peptidase_C25"/>
    <property type="match status" value="1"/>
</dbReference>
<protein>
    <recommendedName>
        <fullName evidence="5">Gingipain domain-containing protein</fullName>
    </recommendedName>
</protein>
<dbReference type="InterPro" id="IPR038490">
    <property type="entry name" value="Gingipain_propep_sf"/>
</dbReference>
<dbReference type="InterPro" id="IPR001769">
    <property type="entry name" value="Gingipain"/>
</dbReference>
<proteinExistence type="predicted"/>
<name>A0A3B1C142_9ZZZZ</name>
<evidence type="ECO:0000259" key="2">
    <source>
        <dbReference type="Pfam" id="PF01364"/>
    </source>
</evidence>
<dbReference type="InterPro" id="IPR029030">
    <property type="entry name" value="Caspase-like_dom_sf"/>
</dbReference>
<dbReference type="GO" id="GO:0006508">
    <property type="term" value="P:proteolysis"/>
    <property type="evidence" value="ECO:0007669"/>
    <property type="project" value="InterPro"/>
</dbReference>
<accession>A0A3B1C142</accession>
<dbReference type="Gene3D" id="3.40.50.10390">
    <property type="entry name" value="Gingipain r, domain 1"/>
    <property type="match status" value="1"/>
</dbReference>
<evidence type="ECO:0000313" key="4">
    <source>
        <dbReference type="EMBL" id="VAX17488.1"/>
    </source>
</evidence>